<gene>
    <name evidence="1" type="ORF">PDIGIT_LOCUS12478</name>
</gene>
<proteinExistence type="predicted"/>
<accession>A0A9W4XY99</accession>
<protein>
    <submittedName>
        <fullName evidence="1">Uncharacterized protein</fullName>
    </submittedName>
</protein>
<reference evidence="1" key="1">
    <citation type="submission" date="2023-01" db="EMBL/GenBank/DDBJ databases">
        <authorList>
            <person name="Van Ghelder C."/>
            <person name="Rancurel C."/>
        </authorList>
    </citation>
    <scope>NUCLEOTIDE SEQUENCE</scope>
    <source>
        <strain evidence="1">CNCM I-4278</strain>
    </source>
</reference>
<sequence>MEIQKPRNLIFFGYTALSQSSYIKYSLSIRRALLVEKEWLLDRSRLFRCLVDLVIFGTCTYSNVA</sequence>
<evidence type="ECO:0000313" key="2">
    <source>
        <dbReference type="Proteomes" id="UP001152607"/>
    </source>
</evidence>
<keyword evidence="2" id="KW-1185">Reference proteome</keyword>
<dbReference type="Proteomes" id="UP001152607">
    <property type="component" value="Unassembled WGS sequence"/>
</dbReference>
<dbReference type="AlphaFoldDB" id="A0A9W4XY99"/>
<organism evidence="1 2">
    <name type="scientific">Periconia digitata</name>
    <dbReference type="NCBI Taxonomy" id="1303443"/>
    <lineage>
        <taxon>Eukaryota</taxon>
        <taxon>Fungi</taxon>
        <taxon>Dikarya</taxon>
        <taxon>Ascomycota</taxon>
        <taxon>Pezizomycotina</taxon>
        <taxon>Dothideomycetes</taxon>
        <taxon>Pleosporomycetidae</taxon>
        <taxon>Pleosporales</taxon>
        <taxon>Massarineae</taxon>
        <taxon>Periconiaceae</taxon>
        <taxon>Periconia</taxon>
    </lineage>
</organism>
<comment type="caution">
    <text evidence="1">The sequence shown here is derived from an EMBL/GenBank/DDBJ whole genome shotgun (WGS) entry which is preliminary data.</text>
</comment>
<dbReference type="EMBL" id="CAOQHR010000009">
    <property type="protein sequence ID" value="CAI6339322.1"/>
    <property type="molecule type" value="Genomic_DNA"/>
</dbReference>
<evidence type="ECO:0000313" key="1">
    <source>
        <dbReference type="EMBL" id="CAI6339322.1"/>
    </source>
</evidence>
<name>A0A9W4XY99_9PLEO</name>